<dbReference type="GO" id="GO:0005975">
    <property type="term" value="P:carbohydrate metabolic process"/>
    <property type="evidence" value="ECO:0007669"/>
    <property type="project" value="InterPro"/>
</dbReference>
<dbReference type="InterPro" id="IPR012062">
    <property type="entry name" value="GatZ/KbaZ-like"/>
</dbReference>
<dbReference type="RefSeq" id="WP_181552160.1">
    <property type="nucleotide sequence ID" value="NZ_JACDUS010000010.1"/>
</dbReference>
<dbReference type="Gene3D" id="1.10.400.20">
    <property type="entry name" value="putative tagatose 6-phosphate kinase domain like"/>
    <property type="match status" value="1"/>
</dbReference>
<dbReference type="GO" id="GO:0009401">
    <property type="term" value="P:phosphoenolpyruvate-dependent sugar phosphotransferase system"/>
    <property type="evidence" value="ECO:0007669"/>
    <property type="project" value="TreeGrafter"/>
</dbReference>
<dbReference type="PANTHER" id="PTHR32502">
    <property type="entry name" value="N-ACETYLGALACTOSAMINE PERMEASE II COMPONENT-RELATED"/>
    <property type="match status" value="1"/>
</dbReference>
<protein>
    <submittedName>
        <fullName evidence="2">D-tagatose-1,6-bisphosphate aldolase subunit GatZ/KbaZ</fullName>
    </submittedName>
</protein>
<evidence type="ECO:0000313" key="3">
    <source>
        <dbReference type="Proteomes" id="UP000525298"/>
    </source>
</evidence>
<dbReference type="AlphaFoldDB" id="A0A7W0HLP1"/>
<dbReference type="InterPro" id="IPR013785">
    <property type="entry name" value="Aldolase_TIM"/>
</dbReference>
<dbReference type="Pfam" id="PF08013">
    <property type="entry name" value="GatZ_KbaZ-like"/>
    <property type="match status" value="1"/>
</dbReference>
<dbReference type="Gene3D" id="3.20.20.70">
    <property type="entry name" value="Aldolase class I"/>
    <property type="match status" value="1"/>
</dbReference>
<dbReference type="PIRSF" id="PIRSF009264">
    <property type="entry name" value="TagBP_ald_AgaZ"/>
    <property type="match status" value="1"/>
</dbReference>
<dbReference type="PANTHER" id="PTHR32502:SF2">
    <property type="entry name" value="D-TAGATOSE-1,6-BISPHOSPHATE ALDOLASE SUBUNIT KBAZ"/>
    <property type="match status" value="1"/>
</dbReference>
<name>A0A7W0HLP1_9BACT</name>
<comment type="caution">
    <text evidence="2">The sequence shown here is derived from an EMBL/GenBank/DDBJ whole genome shotgun (WGS) entry which is preliminary data.</text>
</comment>
<dbReference type="EMBL" id="JACDUS010000010">
    <property type="protein sequence ID" value="MBA2882527.1"/>
    <property type="molecule type" value="Genomic_DNA"/>
</dbReference>
<proteinExistence type="predicted"/>
<evidence type="ECO:0000313" key="2">
    <source>
        <dbReference type="EMBL" id="MBA2882527.1"/>
    </source>
</evidence>
<organism evidence="2 3">
    <name type="scientific">Desulfosalsimonas propionicica</name>
    <dbReference type="NCBI Taxonomy" id="332175"/>
    <lineage>
        <taxon>Bacteria</taxon>
        <taxon>Pseudomonadati</taxon>
        <taxon>Thermodesulfobacteriota</taxon>
        <taxon>Desulfobacteria</taxon>
        <taxon>Desulfobacterales</taxon>
        <taxon>Desulfosalsimonadaceae</taxon>
        <taxon>Desulfosalsimonas</taxon>
    </lineage>
</organism>
<dbReference type="InterPro" id="IPR050303">
    <property type="entry name" value="GatZ_KbaZ_carbometab"/>
</dbReference>
<accession>A0A7W0HLP1</accession>
<reference evidence="2 3" key="1">
    <citation type="submission" date="2020-07" db="EMBL/GenBank/DDBJ databases">
        <title>Genomic Encyclopedia of Type Strains, Phase IV (KMG-IV): sequencing the most valuable type-strain genomes for metagenomic binning, comparative biology and taxonomic classification.</title>
        <authorList>
            <person name="Goeker M."/>
        </authorList>
    </citation>
    <scope>NUCLEOTIDE SEQUENCE [LARGE SCALE GENOMIC DNA]</scope>
    <source>
        <strain evidence="2 3">DSM 17721</strain>
    </source>
</reference>
<dbReference type="Proteomes" id="UP000525298">
    <property type="component" value="Unassembled WGS sequence"/>
</dbReference>
<comment type="pathway">
    <text evidence="1">Carbohydrate metabolism.</text>
</comment>
<gene>
    <name evidence="2" type="ORF">HNR65_002879</name>
</gene>
<dbReference type="GO" id="GO:0005886">
    <property type="term" value="C:plasma membrane"/>
    <property type="evidence" value="ECO:0007669"/>
    <property type="project" value="TreeGrafter"/>
</dbReference>
<sequence length="438" mass="47821">MMMQNRLTTMGPHQRRGRAEGIYSVCSSHPRVLLAAFARAAADTSDLLIEATCNQVNQFGGYAGMTPADFTRYISAMADQMGFDKGRLIIGGDHLGPHVWKNETADSAMDKAETLVAHCVSAGYAKIHLDASMALGDDPDGPLAPEVSAERAARLCRAAEAAAKKLPAGASWPVYVVGAEVPTPGGSMAEPGDVPVTDPGELAGYLDCCQKEFERLGLEDAWLRVIAVVVQPGVDFGGLWVAPYQRLPAAALSAFHDRLPNAMTYEIHATDFQHPDALAQMVRDHFCLLKVGPALTFALREVLFALACIEQEWLGSRKDVVLSGLREVLCEEMAQFPGHWSGHHPDSGPVPDWRVLFSYLDRVRYYWGRDRLQAAVQQLENNLGTTIPEPLIRQYMPDLSPSVADKAVAPASRDLADWKIRNALNPYAAACRMDQNPK</sequence>
<keyword evidence="3" id="KW-1185">Reference proteome</keyword>
<evidence type="ECO:0000256" key="1">
    <source>
        <dbReference type="ARBA" id="ARBA00005007"/>
    </source>
</evidence>
<dbReference type="SUPFAM" id="SSF51569">
    <property type="entry name" value="Aldolase"/>
    <property type="match status" value="1"/>
</dbReference>